<gene>
    <name evidence="1" type="ORF">AC579_9354</name>
</gene>
<keyword evidence="2" id="KW-1185">Reference proteome</keyword>
<protein>
    <submittedName>
        <fullName evidence="1">Uncharacterized protein</fullName>
    </submittedName>
</protein>
<organism evidence="1 2">
    <name type="scientific">Pseudocercospora musae</name>
    <dbReference type="NCBI Taxonomy" id="113226"/>
    <lineage>
        <taxon>Eukaryota</taxon>
        <taxon>Fungi</taxon>
        <taxon>Dikarya</taxon>
        <taxon>Ascomycota</taxon>
        <taxon>Pezizomycotina</taxon>
        <taxon>Dothideomycetes</taxon>
        <taxon>Dothideomycetidae</taxon>
        <taxon>Mycosphaerellales</taxon>
        <taxon>Mycosphaerellaceae</taxon>
        <taxon>Pseudocercospora</taxon>
    </lineage>
</organism>
<name>A0A139H0S3_9PEZI</name>
<evidence type="ECO:0000313" key="1">
    <source>
        <dbReference type="EMBL" id="KXS96001.1"/>
    </source>
</evidence>
<comment type="caution">
    <text evidence="1">The sequence shown here is derived from an EMBL/GenBank/DDBJ whole genome shotgun (WGS) entry which is preliminary data.</text>
</comment>
<sequence>MFTVQVAAAFGMYSFVITYRIDTPFTILNHITLIRKSQIYITSYRLPTSSPLKAVPEVSFDLAGILAHINTEIVQH</sequence>
<dbReference type="AlphaFoldDB" id="A0A139H0S3"/>
<dbReference type="EMBL" id="LFZO01000855">
    <property type="protein sequence ID" value="KXS96001.1"/>
    <property type="molecule type" value="Genomic_DNA"/>
</dbReference>
<reference evidence="1 2" key="1">
    <citation type="submission" date="2015-07" db="EMBL/GenBank/DDBJ databases">
        <title>Comparative genomics of the Sigatoka disease complex on banana suggests a link between parallel evolutionary changes in Pseudocercospora fijiensis and Pseudocercospora eumusae and increased virulence on the banana host.</title>
        <authorList>
            <person name="Chang T.-C."/>
            <person name="Salvucci A."/>
            <person name="Crous P.W."/>
            <person name="Stergiopoulos I."/>
        </authorList>
    </citation>
    <scope>NUCLEOTIDE SEQUENCE [LARGE SCALE GENOMIC DNA]</scope>
    <source>
        <strain evidence="1 2">CBS 116634</strain>
    </source>
</reference>
<accession>A0A139H0S3</accession>
<proteinExistence type="predicted"/>
<evidence type="ECO:0000313" key="2">
    <source>
        <dbReference type="Proteomes" id="UP000073492"/>
    </source>
</evidence>
<dbReference type="Proteomes" id="UP000073492">
    <property type="component" value="Unassembled WGS sequence"/>
</dbReference>